<name>A0A7R9PD15_TIMCA</name>
<gene>
    <name evidence="1" type="ORF">TCMB3V08_LOCUS10824</name>
</gene>
<accession>A0A7R9PD15</accession>
<evidence type="ECO:0000313" key="1">
    <source>
        <dbReference type="EMBL" id="CAD7578283.1"/>
    </source>
</evidence>
<reference evidence="1" key="1">
    <citation type="submission" date="2020-11" db="EMBL/GenBank/DDBJ databases">
        <authorList>
            <person name="Tran Van P."/>
        </authorList>
    </citation>
    <scope>NUCLEOTIDE SEQUENCE</scope>
</reference>
<dbReference type="EMBL" id="OE187253">
    <property type="protein sequence ID" value="CAD7578283.1"/>
    <property type="molecule type" value="Genomic_DNA"/>
</dbReference>
<proteinExistence type="predicted"/>
<dbReference type="AlphaFoldDB" id="A0A7R9PD15"/>
<organism evidence="1">
    <name type="scientific">Timema californicum</name>
    <name type="common">California timema</name>
    <name type="synonym">Walking stick</name>
    <dbReference type="NCBI Taxonomy" id="61474"/>
    <lineage>
        <taxon>Eukaryota</taxon>
        <taxon>Metazoa</taxon>
        <taxon>Ecdysozoa</taxon>
        <taxon>Arthropoda</taxon>
        <taxon>Hexapoda</taxon>
        <taxon>Insecta</taxon>
        <taxon>Pterygota</taxon>
        <taxon>Neoptera</taxon>
        <taxon>Polyneoptera</taxon>
        <taxon>Phasmatodea</taxon>
        <taxon>Timematodea</taxon>
        <taxon>Timematoidea</taxon>
        <taxon>Timematidae</taxon>
        <taxon>Timema</taxon>
    </lineage>
</organism>
<protein>
    <submittedName>
        <fullName evidence="1">(California timema) hypothetical protein</fullName>
    </submittedName>
</protein>
<sequence length="199" mass="21720">MNLNSSLGAGSVATTLTIAHALRKHSGNYTCAVGSLASATVAVHILNEITLAPPSQASVVLSRNKQHEALFVRLKSTNHYASIVRTPQTPPSLHRLETVDYFHFTSWTQKYQISTSDHGKSQSAVFSSSLLDDKPQTFGEDGICLAENDWSMDPYGLDEGLLDNILTCVPVPALMDGIIDDYNTLPFGYQSPCKRARHD</sequence>